<reference evidence="2" key="1">
    <citation type="journal article" date="2019" name="Int. J. Syst. Evol. Microbiol.">
        <title>The Global Catalogue of Microorganisms (GCM) 10K type strain sequencing project: providing services to taxonomists for standard genome sequencing and annotation.</title>
        <authorList>
            <consortium name="The Broad Institute Genomics Platform"/>
            <consortium name="The Broad Institute Genome Sequencing Center for Infectious Disease"/>
            <person name="Wu L."/>
            <person name="Ma J."/>
        </authorList>
    </citation>
    <scope>NUCLEOTIDE SEQUENCE [LARGE SCALE GENOMIC DNA]</scope>
    <source>
        <strain evidence="2">JCM 9651</strain>
    </source>
</reference>
<evidence type="ECO:0000313" key="2">
    <source>
        <dbReference type="Proteomes" id="UP001499990"/>
    </source>
</evidence>
<sequence>MLWLRGRKRGMVGTRLVELDERLRTIRPNADNMRLSVGLHDVGKASPTFDLVMSLGSGKSRTLLWTFLRVKRLRESLGKTQRQVAVADLARRLLASAEEATHRPAITSAVICAEASPNWGTALPSMDEMAEAAIEVEQLWLITLGLLVELFGSHVFVFGAHPPPHESSPCGVIRLASPLVPRAPGGPAGLPVSSSSCALAA</sequence>
<dbReference type="EMBL" id="BAAAYL010000001">
    <property type="protein sequence ID" value="GAA3371257.1"/>
    <property type="molecule type" value="Genomic_DNA"/>
</dbReference>
<keyword evidence="2" id="KW-1185">Reference proteome</keyword>
<gene>
    <name evidence="1" type="ORF">GCM10020367_21190</name>
</gene>
<organism evidence="1 2">
    <name type="scientific">Streptomyces sannanensis</name>
    <dbReference type="NCBI Taxonomy" id="285536"/>
    <lineage>
        <taxon>Bacteria</taxon>
        <taxon>Bacillati</taxon>
        <taxon>Actinomycetota</taxon>
        <taxon>Actinomycetes</taxon>
        <taxon>Kitasatosporales</taxon>
        <taxon>Streptomycetaceae</taxon>
        <taxon>Streptomyces</taxon>
    </lineage>
</organism>
<comment type="caution">
    <text evidence="1">The sequence shown here is derived from an EMBL/GenBank/DDBJ whole genome shotgun (WGS) entry which is preliminary data.</text>
</comment>
<name>A0ABP6S9X1_9ACTN</name>
<accession>A0ABP6S9X1</accession>
<dbReference type="Proteomes" id="UP001499990">
    <property type="component" value="Unassembled WGS sequence"/>
</dbReference>
<evidence type="ECO:0000313" key="1">
    <source>
        <dbReference type="EMBL" id="GAA3371257.1"/>
    </source>
</evidence>
<protein>
    <submittedName>
        <fullName evidence="1">Uncharacterized protein</fullName>
    </submittedName>
</protein>
<proteinExistence type="predicted"/>